<accession>A0A6J4NW36</accession>
<dbReference type="AlphaFoldDB" id="A0A6J4NW36"/>
<dbReference type="Pfam" id="PF06082">
    <property type="entry name" value="YjbH"/>
    <property type="match status" value="1"/>
</dbReference>
<dbReference type="InterPro" id="IPR010344">
    <property type="entry name" value="YbjH"/>
</dbReference>
<keyword evidence="1" id="KW-0732">Signal</keyword>
<dbReference type="EMBL" id="CADCUU010000081">
    <property type="protein sequence ID" value="CAA9393390.1"/>
    <property type="molecule type" value="Genomic_DNA"/>
</dbReference>
<protein>
    <submittedName>
        <fullName evidence="2">Exopolysaccharide biosynthesis protein YbjH</fullName>
    </submittedName>
</protein>
<gene>
    <name evidence="2" type="ORF">AVDCRST_MAG15-572</name>
</gene>
<proteinExistence type="predicted"/>
<reference evidence="2" key="1">
    <citation type="submission" date="2020-02" db="EMBL/GenBank/DDBJ databases">
        <authorList>
            <person name="Meier V. D."/>
        </authorList>
    </citation>
    <scope>NUCLEOTIDE SEQUENCE</scope>
    <source>
        <strain evidence="2">AVDCRST_MAG15</strain>
    </source>
</reference>
<organism evidence="2">
    <name type="scientific">uncultured Rubellimicrobium sp</name>
    <dbReference type="NCBI Taxonomy" id="543078"/>
    <lineage>
        <taxon>Bacteria</taxon>
        <taxon>Pseudomonadati</taxon>
        <taxon>Pseudomonadota</taxon>
        <taxon>Alphaproteobacteria</taxon>
        <taxon>Rhodobacterales</taxon>
        <taxon>Roseobacteraceae</taxon>
        <taxon>Rubellimicrobium</taxon>
        <taxon>environmental samples</taxon>
    </lineage>
</organism>
<sequence length="709" mass="77971">MGPQLRAGASILALLFAAPAIAQDRSVTYNFYGTPGLLEMPSALSADEGEIAGTVGGFGGQLRTSFTFQATDRFSGTFRYSGIEEYGGADGRDLWDRSFDLRYRFTDEGRYMPVIALGLQDFLGTGIYSGEYVVATKTVGDAFRVTAGLGWGRLGSYNGFTNPLGLLDERLETRPDTFVGGDQGGTPGVEAFFRGDAAFFGGVEWAPNERFILKAEYSSDDAYLNGRGDPLFEIDSPFNFGVSWRPAPGIQLNAAYLYGTQLGFSGTITVNPNNRIFYSGLDEAPQPVAVRADALRAAQSWDRSAIPEPALRDRLGTALRTEGVELAGLELTDRTARIRYTNTRFRTEAQALGRVARILTQELPPSIEVLILEPMQRGIPLSAVTFARSDLEAFENEVGGAAALLREAEFDDAGRAAGLVTVPPVRDRFSWRLRPYIGLGLFNPDNPFNLSFGAELSAAYSIRPDLILSGAIRQRILPADEDEDEVEEEPINDVPVVRRNAGLFGNDGQPIIKDLTLAWYSRPGENLYGRVTAGYLESMYGGLSTELLWKPAEARLALGAEVNYAVQRDYDQLLGFQDYDVVTGHVSAYYDLGNGFHGQIDAGRYLAGDWGATFAVDREFENGWSVGGYFTLTEIPFEDFGEGSFDKGIRLTIPLDFALGRPSRREVSTDIQSLRRDGGARLEVEGRLYDFVRDGHYADLEDSWGRFWR</sequence>
<name>A0A6J4NW36_9RHOB</name>
<evidence type="ECO:0000256" key="1">
    <source>
        <dbReference type="SAM" id="SignalP"/>
    </source>
</evidence>
<feature type="chain" id="PRO_5026816012" evidence="1">
    <location>
        <begin position="23"/>
        <end position="709"/>
    </location>
</feature>
<feature type="signal peptide" evidence="1">
    <location>
        <begin position="1"/>
        <end position="22"/>
    </location>
</feature>
<evidence type="ECO:0000313" key="2">
    <source>
        <dbReference type="EMBL" id="CAA9393390.1"/>
    </source>
</evidence>